<feature type="transmembrane region" description="Helical" evidence="7">
    <location>
        <begin position="269"/>
        <end position="289"/>
    </location>
</feature>
<dbReference type="PROSITE" id="PS50850">
    <property type="entry name" value="MFS"/>
    <property type="match status" value="1"/>
</dbReference>
<dbReference type="Pfam" id="PF05977">
    <property type="entry name" value="MFS_3"/>
    <property type="match status" value="1"/>
</dbReference>
<dbReference type="AlphaFoldDB" id="A0A9D2GTZ9"/>
<proteinExistence type="predicted"/>
<dbReference type="Proteomes" id="UP000824176">
    <property type="component" value="Unassembled WGS sequence"/>
</dbReference>
<comment type="caution">
    <text evidence="9">The sequence shown here is derived from an EMBL/GenBank/DDBJ whole genome shotgun (WGS) entry which is preliminary data.</text>
</comment>
<evidence type="ECO:0000256" key="3">
    <source>
        <dbReference type="ARBA" id="ARBA00022475"/>
    </source>
</evidence>
<feature type="transmembrane region" description="Helical" evidence="7">
    <location>
        <begin position="65"/>
        <end position="82"/>
    </location>
</feature>
<dbReference type="InterPro" id="IPR010290">
    <property type="entry name" value="TM_effector"/>
</dbReference>
<sequence>MNLHHFRLPFRLDPNTFSALKSRNFTLFLAGQSAAMTGVWVQKLANSWLVYRLTESPLKLGLVELLANAPIFIVGLLAGAYLEQHDKRKTLMVTQFLTMLHAVIMAILVLTNTVNYYLILILSLYLGIVSAIDMPARQSSILLMVESRKTLKSALSLQSMTFNLSRLVGPSIAGFIVYYAGEGLCFLLTAVLYLPVLYVLYTIRFNEMPHDKKKHHMINDVAEGLKYVKNFYSLKTLFIFLAIFGLFSYSYTVMFPIFAKDILHGNSRLLGLLMGLFGFGAIIGAFSVASIIRLETMPKPIVKVSVLYALSLAVFAISPFPALSMLVVIPAGLGLVATFIATNTIFQTISSVEMRSRVISLYTIVNLGLGPIGCFFAGTVTEHIPPQATMLIWSLIMMLASLYLFLNMKKVNKEIRPIIRDLDKTS</sequence>
<evidence type="ECO:0000256" key="6">
    <source>
        <dbReference type="ARBA" id="ARBA00023136"/>
    </source>
</evidence>
<keyword evidence="4 7" id="KW-0812">Transmembrane</keyword>
<dbReference type="PANTHER" id="PTHR23513">
    <property type="entry name" value="INTEGRAL MEMBRANE EFFLUX PROTEIN-RELATED"/>
    <property type="match status" value="1"/>
</dbReference>
<evidence type="ECO:0000313" key="9">
    <source>
        <dbReference type="EMBL" id="HIZ90018.1"/>
    </source>
</evidence>
<accession>A0A9D2GTZ9</accession>
<feature type="transmembrane region" description="Helical" evidence="7">
    <location>
        <begin position="236"/>
        <end position="257"/>
    </location>
</feature>
<keyword evidence="2" id="KW-0813">Transport</keyword>
<feature type="transmembrane region" description="Helical" evidence="7">
    <location>
        <begin position="390"/>
        <end position="406"/>
    </location>
</feature>
<dbReference type="InterPro" id="IPR036259">
    <property type="entry name" value="MFS_trans_sf"/>
</dbReference>
<dbReference type="PANTHER" id="PTHR23513:SF11">
    <property type="entry name" value="STAPHYLOFERRIN A TRANSPORTER"/>
    <property type="match status" value="1"/>
</dbReference>
<dbReference type="Gene3D" id="1.20.1250.20">
    <property type="entry name" value="MFS general substrate transporter like domains"/>
    <property type="match status" value="1"/>
</dbReference>
<gene>
    <name evidence="9" type="ORF">H9804_08725</name>
</gene>
<evidence type="ECO:0000259" key="8">
    <source>
        <dbReference type="PROSITE" id="PS50850"/>
    </source>
</evidence>
<dbReference type="CDD" id="cd06173">
    <property type="entry name" value="MFS_MefA_like"/>
    <property type="match status" value="1"/>
</dbReference>
<organism evidence="9 10">
    <name type="scientific">Candidatus Mucispirillum faecigallinarum</name>
    <dbReference type="NCBI Taxonomy" id="2838699"/>
    <lineage>
        <taxon>Bacteria</taxon>
        <taxon>Pseudomonadati</taxon>
        <taxon>Deferribacterota</taxon>
        <taxon>Deferribacteres</taxon>
        <taxon>Deferribacterales</taxon>
        <taxon>Mucispirillaceae</taxon>
        <taxon>Mucispirillum</taxon>
    </lineage>
</organism>
<evidence type="ECO:0000256" key="2">
    <source>
        <dbReference type="ARBA" id="ARBA00022448"/>
    </source>
</evidence>
<dbReference type="GO" id="GO:0022857">
    <property type="term" value="F:transmembrane transporter activity"/>
    <property type="evidence" value="ECO:0007669"/>
    <property type="project" value="InterPro"/>
</dbReference>
<comment type="subcellular location">
    <subcellularLocation>
        <location evidence="1">Cell membrane</location>
        <topology evidence="1">Multi-pass membrane protein</topology>
    </subcellularLocation>
</comment>
<protein>
    <submittedName>
        <fullName evidence="9">MFS transporter</fullName>
    </submittedName>
</protein>
<keyword evidence="6 7" id="KW-0472">Membrane</keyword>
<reference evidence="9" key="2">
    <citation type="submission" date="2021-04" db="EMBL/GenBank/DDBJ databases">
        <authorList>
            <person name="Gilroy R."/>
        </authorList>
    </citation>
    <scope>NUCLEOTIDE SEQUENCE</scope>
    <source>
        <strain evidence="9">ChiW4-1371</strain>
    </source>
</reference>
<feature type="domain" description="Major facilitator superfamily (MFS) profile" evidence="8">
    <location>
        <begin position="19"/>
        <end position="412"/>
    </location>
</feature>
<name>A0A9D2GTZ9_9BACT</name>
<dbReference type="EMBL" id="DXAQ01000129">
    <property type="protein sequence ID" value="HIZ90018.1"/>
    <property type="molecule type" value="Genomic_DNA"/>
</dbReference>
<evidence type="ECO:0000256" key="7">
    <source>
        <dbReference type="SAM" id="Phobius"/>
    </source>
</evidence>
<feature type="transmembrane region" description="Helical" evidence="7">
    <location>
        <begin position="326"/>
        <end position="346"/>
    </location>
</feature>
<reference evidence="9" key="1">
    <citation type="journal article" date="2021" name="PeerJ">
        <title>Extensive microbial diversity within the chicken gut microbiome revealed by metagenomics and culture.</title>
        <authorList>
            <person name="Gilroy R."/>
            <person name="Ravi A."/>
            <person name="Getino M."/>
            <person name="Pursley I."/>
            <person name="Horton D.L."/>
            <person name="Alikhan N.F."/>
            <person name="Baker D."/>
            <person name="Gharbi K."/>
            <person name="Hall N."/>
            <person name="Watson M."/>
            <person name="Adriaenssens E.M."/>
            <person name="Foster-Nyarko E."/>
            <person name="Jarju S."/>
            <person name="Secka A."/>
            <person name="Antonio M."/>
            <person name="Oren A."/>
            <person name="Chaudhuri R.R."/>
            <person name="La Ragione R."/>
            <person name="Hildebrand F."/>
            <person name="Pallen M.J."/>
        </authorList>
    </citation>
    <scope>NUCLEOTIDE SEQUENCE</scope>
    <source>
        <strain evidence="9">ChiW4-1371</strain>
    </source>
</reference>
<evidence type="ECO:0000256" key="5">
    <source>
        <dbReference type="ARBA" id="ARBA00022989"/>
    </source>
</evidence>
<evidence type="ECO:0000313" key="10">
    <source>
        <dbReference type="Proteomes" id="UP000824176"/>
    </source>
</evidence>
<evidence type="ECO:0000256" key="1">
    <source>
        <dbReference type="ARBA" id="ARBA00004651"/>
    </source>
</evidence>
<dbReference type="InterPro" id="IPR020846">
    <property type="entry name" value="MFS_dom"/>
</dbReference>
<evidence type="ECO:0000256" key="4">
    <source>
        <dbReference type="ARBA" id="ARBA00022692"/>
    </source>
</evidence>
<dbReference type="GO" id="GO:0005886">
    <property type="term" value="C:plasma membrane"/>
    <property type="evidence" value="ECO:0007669"/>
    <property type="project" value="UniProtKB-SubCell"/>
</dbReference>
<keyword evidence="5 7" id="KW-1133">Transmembrane helix</keyword>
<keyword evidence="3" id="KW-1003">Cell membrane</keyword>
<feature type="transmembrane region" description="Helical" evidence="7">
    <location>
        <begin position="358"/>
        <end position="378"/>
    </location>
</feature>
<feature type="transmembrane region" description="Helical" evidence="7">
    <location>
        <begin position="301"/>
        <end position="320"/>
    </location>
</feature>
<dbReference type="SUPFAM" id="SSF103473">
    <property type="entry name" value="MFS general substrate transporter"/>
    <property type="match status" value="1"/>
</dbReference>